<evidence type="ECO:0000256" key="2">
    <source>
        <dbReference type="SAM" id="Phobius"/>
    </source>
</evidence>
<name>A0A9X5ALT5_LACJH</name>
<keyword evidence="2" id="KW-0472">Membrane</keyword>
<accession>A0A9X5ALT5</accession>
<proteinExistence type="predicted"/>
<dbReference type="AlphaFoldDB" id="A0A9X5ALT5"/>
<protein>
    <submittedName>
        <fullName evidence="3">Uncharacterized protein</fullName>
    </submittedName>
</protein>
<dbReference type="RefSeq" id="WP_155692777.1">
    <property type="nucleotide sequence ID" value="NZ_WKKC01000021.1"/>
</dbReference>
<evidence type="ECO:0000313" key="4">
    <source>
        <dbReference type="Proteomes" id="UP000488295"/>
    </source>
</evidence>
<reference evidence="3 4" key="1">
    <citation type="submission" date="2019-11" db="EMBL/GenBank/DDBJ databases">
        <title>Gastrointestinal microbiota of Peromyscus leucopus.</title>
        <authorList>
            <person name="Milovic A."/>
            <person name="Bassam K."/>
            <person name="Barbour A.G."/>
        </authorList>
    </citation>
    <scope>NUCLEOTIDE SEQUENCE [LARGE SCALE GENOMIC DNA]</scope>
    <source>
        <strain evidence="3 4">LL8</strain>
    </source>
</reference>
<gene>
    <name evidence="3" type="ORF">GJU95_07470</name>
</gene>
<keyword evidence="2" id="KW-1133">Transmembrane helix</keyword>
<feature type="transmembrane region" description="Helical" evidence="2">
    <location>
        <begin position="37"/>
        <end position="59"/>
    </location>
</feature>
<comment type="caution">
    <text evidence="3">The sequence shown here is derived from an EMBL/GenBank/DDBJ whole genome shotgun (WGS) entry which is preliminary data.</text>
</comment>
<sequence>MQLFGKKPKNGEKEERKRLAQYKKKRLKYKRPSDVKLFYQMPVYLLLGVFLFFAGFAWIQHNAKIHRAQVLASSMTYNEQLPLWGGTSKGNLNLGHTKLSKDGKTLAVEIKYDSDAHTALSSFGNRYKLRLVDTKSNSMKDAKLSYGIFGTDGSGVLTVYSPAGFQNQSFIVMIIDNGQLVTSADLNDQTQMSDDDIDKSITAELSNAQYSNNSTAHNSVINDQDTNKTKLPPLYYVRLNAHNAGRNYRNWSNDSELINDLFVKSNLNALDKKMNQTSLKLKKAKKTLKEMDARLAENKDDKVAQQGRDDIKSSIQSLQTNYNTTYKRYKRLESTTIGTDVLKPKQTRYRLYTVNNINAIH</sequence>
<feature type="coiled-coil region" evidence="1">
    <location>
        <begin position="267"/>
        <end position="301"/>
    </location>
</feature>
<keyword evidence="2" id="KW-0812">Transmembrane</keyword>
<organism evidence="3 4">
    <name type="scientific">Lactobacillus johnsonii</name>
    <dbReference type="NCBI Taxonomy" id="33959"/>
    <lineage>
        <taxon>Bacteria</taxon>
        <taxon>Bacillati</taxon>
        <taxon>Bacillota</taxon>
        <taxon>Bacilli</taxon>
        <taxon>Lactobacillales</taxon>
        <taxon>Lactobacillaceae</taxon>
        <taxon>Lactobacillus</taxon>
    </lineage>
</organism>
<dbReference type="EMBL" id="WKKC01000021">
    <property type="protein sequence ID" value="MTE03605.1"/>
    <property type="molecule type" value="Genomic_DNA"/>
</dbReference>
<dbReference type="Proteomes" id="UP000488295">
    <property type="component" value="Unassembled WGS sequence"/>
</dbReference>
<evidence type="ECO:0000256" key="1">
    <source>
        <dbReference type="SAM" id="Coils"/>
    </source>
</evidence>
<keyword evidence="1" id="KW-0175">Coiled coil</keyword>
<evidence type="ECO:0000313" key="3">
    <source>
        <dbReference type="EMBL" id="MTE03605.1"/>
    </source>
</evidence>